<feature type="domain" description="Apiosidase-like catalytic" evidence="2">
    <location>
        <begin position="11"/>
        <end position="338"/>
    </location>
</feature>
<organism evidence="3 4">
    <name type="scientific">Paenibacillus taihuensis</name>
    <dbReference type="NCBI Taxonomy" id="1156355"/>
    <lineage>
        <taxon>Bacteria</taxon>
        <taxon>Bacillati</taxon>
        <taxon>Bacillota</taxon>
        <taxon>Bacilli</taxon>
        <taxon>Bacillales</taxon>
        <taxon>Paenibacillaceae</taxon>
        <taxon>Paenibacillus</taxon>
    </lineage>
</organism>
<dbReference type="PANTHER" id="PTHR37836">
    <property type="entry name" value="LMO1036 PROTEIN"/>
    <property type="match status" value="1"/>
</dbReference>
<dbReference type="Pfam" id="PF13204">
    <property type="entry name" value="Apiosidase"/>
    <property type="match status" value="1"/>
</dbReference>
<name>A0A3D9QUZ1_9BACL</name>
<evidence type="ECO:0000313" key="3">
    <source>
        <dbReference type="EMBL" id="REE67666.1"/>
    </source>
</evidence>
<protein>
    <submittedName>
        <fullName evidence="3">Collagenase-like protein with putative collagen-binding domain</fullName>
    </submittedName>
</protein>
<dbReference type="InterPro" id="IPR017853">
    <property type="entry name" value="GH"/>
</dbReference>
<dbReference type="Pfam" id="PF12904">
    <property type="entry name" value="Collagen_bind_2"/>
    <property type="match status" value="1"/>
</dbReference>
<gene>
    <name evidence="3" type="ORF">A8990_14127</name>
</gene>
<evidence type="ECO:0000259" key="1">
    <source>
        <dbReference type="Pfam" id="PF12904"/>
    </source>
</evidence>
<reference evidence="3 4" key="1">
    <citation type="submission" date="2018-08" db="EMBL/GenBank/DDBJ databases">
        <title>Genomic Encyclopedia of Type Strains, Phase III (KMG-III): the genomes of soil and plant-associated and newly described type strains.</title>
        <authorList>
            <person name="Whitman W."/>
        </authorList>
    </citation>
    <scope>NUCLEOTIDE SEQUENCE [LARGE SCALE GENOMIC DNA]</scope>
    <source>
        <strain evidence="3 4">CGMCC 1.10966</strain>
    </source>
</reference>
<proteinExistence type="predicted"/>
<dbReference type="PANTHER" id="PTHR37836:SF3">
    <property type="entry name" value="ENDOGLUCANASE"/>
    <property type="match status" value="1"/>
</dbReference>
<dbReference type="RefSeq" id="WP_116191821.1">
    <property type="nucleotide sequence ID" value="NZ_QTTN01000041.1"/>
</dbReference>
<dbReference type="EMBL" id="QTTN01000041">
    <property type="protein sequence ID" value="REE67666.1"/>
    <property type="molecule type" value="Genomic_DNA"/>
</dbReference>
<evidence type="ECO:0000259" key="2">
    <source>
        <dbReference type="Pfam" id="PF13204"/>
    </source>
</evidence>
<dbReference type="InterPro" id="IPR024749">
    <property type="entry name" value="Collagen-bd_put"/>
</dbReference>
<sequence>MEVLQRLKVSDHKRFLVQEDGTPFFWLGDTAWELFHKLSREEATEYLRKRAEQKFNVVQAVALSEFEGLTTDNYYGRRPLKQNEEGQYDPTLPDTEGDYHYWDHVDYIVDRAAEHGIYIALLPTWGDKYNQAWGKGPVVFDGDNARVYGKWLGERYKDRTNIIWVLGGDRPLTTGLHFEVNRSLAAGLSEGDGGSNLITFHPCGNTSSSLHMHDESWLDFNMIQSGHHAQIRVNYSHVSADYAKTPVKPTLDAEPCYEDHPINFNESNGYFDQADVRQAAYYAVFSGAFGHTYGHHCIWSMTTELTPYFIMHWRDALNRPGAAQMQHVRELMESHSFLDREPDQSLLAANLEGANYMVATRGERYGLIYSPNGLAFTAVLGKWIGSRLRAAWFDPRTGEYSRIGEYGNSGEVRFTPPTSGRGNDWVLELSVIE</sequence>
<accession>A0A3D9QUZ1</accession>
<dbReference type="SUPFAM" id="SSF51445">
    <property type="entry name" value="(Trans)glycosidases"/>
    <property type="match status" value="1"/>
</dbReference>
<evidence type="ECO:0000313" key="4">
    <source>
        <dbReference type="Proteomes" id="UP000256304"/>
    </source>
</evidence>
<dbReference type="OrthoDB" id="59486at2"/>
<comment type="caution">
    <text evidence="3">The sequence shown here is derived from an EMBL/GenBank/DDBJ whole genome shotgun (WGS) entry which is preliminary data.</text>
</comment>
<dbReference type="Gene3D" id="3.20.20.80">
    <property type="entry name" value="Glycosidases"/>
    <property type="match status" value="1"/>
</dbReference>
<feature type="domain" description="Putative collagen-binding" evidence="1">
    <location>
        <begin position="342"/>
        <end position="428"/>
    </location>
</feature>
<dbReference type="InterPro" id="IPR025277">
    <property type="entry name" value="Apiosidase-like_cat_dom"/>
</dbReference>
<keyword evidence="4" id="KW-1185">Reference proteome</keyword>
<dbReference type="Proteomes" id="UP000256304">
    <property type="component" value="Unassembled WGS sequence"/>
</dbReference>
<dbReference type="AlphaFoldDB" id="A0A3D9QUZ1"/>